<dbReference type="KEGG" id="soy:115881445"/>
<dbReference type="RefSeq" id="XP_030754782.1">
    <property type="nucleotide sequence ID" value="XM_030898922.1"/>
</dbReference>
<dbReference type="Pfam" id="PF02820">
    <property type="entry name" value="MBT"/>
    <property type="match status" value="4"/>
</dbReference>
<evidence type="ECO:0000259" key="15">
    <source>
        <dbReference type="PROSITE" id="PS51024"/>
    </source>
</evidence>
<dbReference type="InParanoid" id="A0A6J2XTC5"/>
<evidence type="ECO:0000256" key="4">
    <source>
        <dbReference type="ARBA" id="ARBA00022771"/>
    </source>
</evidence>
<dbReference type="GO" id="GO:0042393">
    <property type="term" value="F:histone binding"/>
    <property type="evidence" value="ECO:0007669"/>
    <property type="project" value="TreeGrafter"/>
</dbReference>
<dbReference type="GO" id="GO:0003682">
    <property type="term" value="F:chromatin binding"/>
    <property type="evidence" value="ECO:0007669"/>
    <property type="project" value="TreeGrafter"/>
</dbReference>
<keyword evidence="3" id="KW-0677">Repeat</keyword>
<dbReference type="FunCoup" id="A0A6J2XTC5">
    <property type="interactions" value="2119"/>
</dbReference>
<evidence type="ECO:0000256" key="3">
    <source>
        <dbReference type="ARBA" id="ARBA00022737"/>
    </source>
</evidence>
<feature type="domain" description="SAM" evidence="14">
    <location>
        <begin position="857"/>
        <end position="920"/>
    </location>
</feature>
<dbReference type="InterPro" id="IPR004092">
    <property type="entry name" value="Mbt"/>
</dbReference>
<evidence type="ECO:0000256" key="13">
    <source>
        <dbReference type="SAM" id="MobiDB-lite"/>
    </source>
</evidence>
<evidence type="ECO:0000256" key="10">
    <source>
        <dbReference type="ARBA" id="ARBA00023242"/>
    </source>
</evidence>
<feature type="repeat" description="MBT" evidence="12">
    <location>
        <begin position="595"/>
        <end position="691"/>
    </location>
</feature>
<dbReference type="GO" id="GO:0008270">
    <property type="term" value="F:zinc ion binding"/>
    <property type="evidence" value="ECO:0007669"/>
    <property type="project" value="UniProtKB-KW"/>
</dbReference>
<protein>
    <submittedName>
        <fullName evidence="17">Polycomb protein Sfmbt isoform X1</fullName>
    </submittedName>
</protein>
<keyword evidence="6" id="KW-0156">Chromatin regulator</keyword>
<evidence type="ECO:0000256" key="8">
    <source>
        <dbReference type="ARBA" id="ARBA00023125"/>
    </source>
</evidence>
<dbReference type="PANTHER" id="PTHR12247">
    <property type="entry name" value="POLYCOMB GROUP PROTEIN"/>
    <property type="match status" value="1"/>
</dbReference>
<dbReference type="GO" id="GO:0005634">
    <property type="term" value="C:nucleus"/>
    <property type="evidence" value="ECO:0007669"/>
    <property type="project" value="UniProtKB-SubCell"/>
</dbReference>
<feature type="compositionally biased region" description="Low complexity" evidence="13">
    <location>
        <begin position="718"/>
        <end position="732"/>
    </location>
</feature>
<feature type="compositionally biased region" description="Polar residues" evidence="13">
    <location>
        <begin position="795"/>
        <end position="812"/>
    </location>
</feature>
<keyword evidence="9" id="KW-0804">Transcription</keyword>
<dbReference type="PROSITE" id="PS50105">
    <property type="entry name" value="SAM_DOMAIN"/>
    <property type="match status" value="1"/>
</dbReference>
<keyword evidence="2" id="KW-0479">Metal-binding</keyword>
<proteinExistence type="predicted"/>
<feature type="repeat" description="MBT" evidence="12">
    <location>
        <begin position="476"/>
        <end position="587"/>
    </location>
</feature>
<dbReference type="GO" id="GO:0003677">
    <property type="term" value="F:DNA binding"/>
    <property type="evidence" value="ECO:0007669"/>
    <property type="project" value="UniProtKB-KW"/>
</dbReference>
<dbReference type="InterPro" id="IPR012313">
    <property type="entry name" value="Znf_FCS"/>
</dbReference>
<evidence type="ECO:0000259" key="14">
    <source>
        <dbReference type="PROSITE" id="PS50105"/>
    </source>
</evidence>
<feature type="compositionally biased region" description="Basic residues" evidence="13">
    <location>
        <begin position="702"/>
        <end position="713"/>
    </location>
</feature>
<feature type="repeat" description="MBT" evidence="12">
    <location>
        <begin position="374"/>
        <end position="475"/>
    </location>
</feature>
<dbReference type="PANTHER" id="PTHR12247:SF104">
    <property type="entry name" value="POLYCOMB PROTEIN SFMBT"/>
    <property type="match status" value="1"/>
</dbReference>
<accession>A0A6J2XTC5</accession>
<evidence type="ECO:0000256" key="6">
    <source>
        <dbReference type="ARBA" id="ARBA00022853"/>
    </source>
</evidence>
<evidence type="ECO:0000256" key="9">
    <source>
        <dbReference type="ARBA" id="ARBA00023163"/>
    </source>
</evidence>
<dbReference type="Gene3D" id="1.10.150.50">
    <property type="entry name" value="Transcription Factor, Ets-1"/>
    <property type="match status" value="1"/>
</dbReference>
<dbReference type="GeneID" id="115881445"/>
<evidence type="ECO:0000256" key="5">
    <source>
        <dbReference type="ARBA" id="ARBA00022833"/>
    </source>
</evidence>
<dbReference type="CDD" id="cd20100">
    <property type="entry name" value="MBT_dSfmbt-like_rpt4"/>
    <property type="match status" value="1"/>
</dbReference>
<evidence type="ECO:0000313" key="17">
    <source>
        <dbReference type="RefSeq" id="XP_030754782.1"/>
    </source>
</evidence>
<keyword evidence="5" id="KW-0862">Zinc</keyword>
<name>A0A6J2XTC5_SITOR</name>
<feature type="repeat" description="MBT" evidence="12">
    <location>
        <begin position="258"/>
        <end position="366"/>
    </location>
</feature>
<feature type="domain" description="FCS-type" evidence="15">
    <location>
        <begin position="148"/>
        <end position="183"/>
    </location>
</feature>
<evidence type="ECO:0000256" key="1">
    <source>
        <dbReference type="ARBA" id="ARBA00004123"/>
    </source>
</evidence>
<keyword evidence="16" id="KW-1185">Reference proteome</keyword>
<dbReference type="GO" id="GO:0031507">
    <property type="term" value="P:heterochromatin formation"/>
    <property type="evidence" value="ECO:0007669"/>
    <property type="project" value="InterPro"/>
</dbReference>
<dbReference type="CDD" id="cd09580">
    <property type="entry name" value="SAM_Scm-like-4MBT"/>
    <property type="match status" value="1"/>
</dbReference>
<sequence length="937" mass="105066">MNVYNTMPGMAEMGMVWMGSQQAVGEVPIGLMPNENNELLLDHQDNVYYTPSHHSMSSQSMDDLHSTMHSSQVDTVESYDMMHYIDMKNESNDSSYLEDDNSQPVYMITTATQTLPCPTRKIKPVKHPGLVLKTPIAYQGNTDPSVIPIQKDGIAVCEKCGAIGVKHAFYTRERRFCSMACARGYSGLIPEPLPQSNPDTPEAKHQFAKYRFSLQYEDDFSDSYIDSRLPQIPKPTMPPVDDTIPLVRRKPSELANSFNWDSQLSDRYFVAAPVTCFKHAPMADVWENIMVGMKVEVENTDCDNVSDAFPDSFWVATVMRIVGYKAQLRYEGFGANDTKDFWVSLVSNQVHPVGWCATRGKPLIPPKTIEDKYSDWKDFLRKRLTGARTLPSSYSNKASESLKSRFDVGLNLEVVDKNHISQVKVAVVHKIVGKRLNVKYYDLPQEDMGFWCHEDSPLLHPVGWAKKVGHHLVAPINYVERLSQGILDDDDATEDLFNPIQVGSADHSNTGFAIGMKLEAIDPLNLSSICVATVMDVLNYGYIMIRIDTYDSDSTGMGADWFCYHVKSPCIFPVGFCQKHNIPLTPPKGYGQDTFDWSKYLMGTGHIPADPSLFNTYVPLHGFVPGMKIEAADLMDPRLVCIATIDKVVGRLLKVHFDGWEEEFDQWLDCESSDIYPVGWCQSVGHKLEGPPVHNAPTTKSPKVKRKNRKKKNKDNAKIGSTGSTASTTHSTKTIKEPPESYESYEFATQVNEEQEIEDDQSIDHTSIDLKSEISEDTHEPETGQEPAGPDQSLPVASNELSMVTNVSSTLSEPPPERKPTTYVSSSSNASSKLIPRLIDNTSSSNDLVGELCPDEWNVFDVAQFLRVNDCANYCDAFSKQKINGKMLMNLNKEDILEYTGGKVGPSLKIYDLIQQLKIKVNPFQLRHMKANIKKFL</sequence>
<dbReference type="SUPFAM" id="SSF63748">
    <property type="entry name" value="Tudor/PWWP/MBT"/>
    <property type="match status" value="4"/>
</dbReference>
<feature type="region of interest" description="Disordered" evidence="13">
    <location>
        <begin position="687"/>
        <end position="742"/>
    </location>
</feature>
<dbReference type="Pfam" id="PF21319">
    <property type="entry name" value="zf-FCS_1"/>
    <property type="match status" value="1"/>
</dbReference>
<evidence type="ECO:0000256" key="12">
    <source>
        <dbReference type="PROSITE-ProRule" id="PRU00459"/>
    </source>
</evidence>
<dbReference type="InterPro" id="IPR037605">
    <property type="entry name" value="Sfmbt_SAM"/>
</dbReference>
<comment type="subcellular location">
    <subcellularLocation>
        <location evidence="1">Nucleus</location>
    </subcellularLocation>
</comment>
<dbReference type="OrthoDB" id="5800688at2759"/>
<evidence type="ECO:0000313" key="16">
    <source>
        <dbReference type="Proteomes" id="UP000504635"/>
    </source>
</evidence>
<feature type="region of interest" description="Disordered" evidence="13">
    <location>
        <begin position="775"/>
        <end position="828"/>
    </location>
</feature>
<dbReference type="InterPro" id="IPR050548">
    <property type="entry name" value="PcG_chromatin_remod_factors"/>
</dbReference>
<dbReference type="Proteomes" id="UP000504635">
    <property type="component" value="Unplaced"/>
</dbReference>
<dbReference type="GO" id="GO:0045892">
    <property type="term" value="P:negative regulation of DNA-templated transcription"/>
    <property type="evidence" value="ECO:0007669"/>
    <property type="project" value="TreeGrafter"/>
</dbReference>
<dbReference type="Pfam" id="PF00536">
    <property type="entry name" value="SAM_1"/>
    <property type="match status" value="1"/>
</dbReference>
<keyword evidence="7" id="KW-0805">Transcription regulation</keyword>
<dbReference type="InterPro" id="IPR013761">
    <property type="entry name" value="SAM/pointed_sf"/>
</dbReference>
<dbReference type="SMART" id="SM00454">
    <property type="entry name" value="SAM"/>
    <property type="match status" value="1"/>
</dbReference>
<keyword evidence="8" id="KW-0238">DNA-binding</keyword>
<dbReference type="CTD" id="34709"/>
<keyword evidence="10" id="KW-0539">Nucleus</keyword>
<dbReference type="Gene3D" id="2.30.30.140">
    <property type="match status" value="4"/>
</dbReference>
<dbReference type="AlphaFoldDB" id="A0A6J2XTC5"/>
<organism evidence="16 17">
    <name type="scientific">Sitophilus oryzae</name>
    <name type="common">Rice weevil</name>
    <name type="synonym">Curculio oryzae</name>
    <dbReference type="NCBI Taxonomy" id="7048"/>
    <lineage>
        <taxon>Eukaryota</taxon>
        <taxon>Metazoa</taxon>
        <taxon>Ecdysozoa</taxon>
        <taxon>Arthropoda</taxon>
        <taxon>Hexapoda</taxon>
        <taxon>Insecta</taxon>
        <taxon>Pterygota</taxon>
        <taxon>Neoptera</taxon>
        <taxon>Endopterygota</taxon>
        <taxon>Coleoptera</taxon>
        <taxon>Polyphaga</taxon>
        <taxon>Cucujiformia</taxon>
        <taxon>Curculionidae</taxon>
        <taxon>Dryophthorinae</taxon>
        <taxon>Sitophilus</taxon>
    </lineage>
</organism>
<reference evidence="17" key="1">
    <citation type="submission" date="2025-08" db="UniProtKB">
        <authorList>
            <consortium name="RefSeq"/>
        </authorList>
    </citation>
    <scope>IDENTIFICATION</scope>
    <source>
        <tissue evidence="17">Gonads</tissue>
    </source>
</reference>
<evidence type="ECO:0000256" key="2">
    <source>
        <dbReference type="ARBA" id="ARBA00022723"/>
    </source>
</evidence>
<dbReference type="SMART" id="SM00561">
    <property type="entry name" value="MBT"/>
    <property type="match status" value="4"/>
</dbReference>
<dbReference type="InterPro" id="IPR001660">
    <property type="entry name" value="SAM"/>
</dbReference>
<evidence type="ECO:0000256" key="7">
    <source>
        <dbReference type="ARBA" id="ARBA00023015"/>
    </source>
</evidence>
<dbReference type="Gene3D" id="3.30.60.160">
    <property type="match status" value="1"/>
</dbReference>
<dbReference type="InterPro" id="IPR038603">
    <property type="entry name" value="Znf_FCS_sf"/>
</dbReference>
<dbReference type="PROSITE" id="PS51024">
    <property type="entry name" value="ZF_FCS"/>
    <property type="match status" value="1"/>
</dbReference>
<gene>
    <name evidence="17" type="primary">LOC115881445</name>
</gene>
<dbReference type="SUPFAM" id="SSF47769">
    <property type="entry name" value="SAM/Pointed domain"/>
    <property type="match status" value="1"/>
</dbReference>
<dbReference type="PROSITE" id="PS51079">
    <property type="entry name" value="MBT"/>
    <property type="match status" value="4"/>
</dbReference>
<keyword evidence="4 11" id="KW-0863">Zinc-finger</keyword>
<evidence type="ECO:0000256" key="11">
    <source>
        <dbReference type="PROSITE-ProRule" id="PRU00367"/>
    </source>
</evidence>